<protein>
    <submittedName>
        <fullName evidence="3">Uncharacterized protein</fullName>
    </submittedName>
</protein>
<gene>
    <name evidence="3" type="ORF">DPMN_135982</name>
</gene>
<feature type="compositionally biased region" description="Basic and acidic residues" evidence="2">
    <location>
        <begin position="96"/>
        <end position="111"/>
    </location>
</feature>
<accession>A0A9D4JDD5</accession>
<dbReference type="EMBL" id="JAIWYP010000006">
    <property type="protein sequence ID" value="KAH3807635.1"/>
    <property type="molecule type" value="Genomic_DNA"/>
</dbReference>
<organism evidence="3 4">
    <name type="scientific">Dreissena polymorpha</name>
    <name type="common">Zebra mussel</name>
    <name type="synonym">Mytilus polymorpha</name>
    <dbReference type="NCBI Taxonomy" id="45954"/>
    <lineage>
        <taxon>Eukaryota</taxon>
        <taxon>Metazoa</taxon>
        <taxon>Spiralia</taxon>
        <taxon>Lophotrochozoa</taxon>
        <taxon>Mollusca</taxon>
        <taxon>Bivalvia</taxon>
        <taxon>Autobranchia</taxon>
        <taxon>Heteroconchia</taxon>
        <taxon>Euheterodonta</taxon>
        <taxon>Imparidentia</taxon>
        <taxon>Neoheterodontei</taxon>
        <taxon>Myida</taxon>
        <taxon>Dreissenoidea</taxon>
        <taxon>Dreissenidae</taxon>
        <taxon>Dreissena</taxon>
    </lineage>
</organism>
<keyword evidence="4" id="KW-1185">Reference proteome</keyword>
<comment type="caution">
    <text evidence="3">The sequence shown here is derived from an EMBL/GenBank/DDBJ whole genome shotgun (WGS) entry which is preliminary data.</text>
</comment>
<reference evidence="3" key="1">
    <citation type="journal article" date="2019" name="bioRxiv">
        <title>The Genome of the Zebra Mussel, Dreissena polymorpha: A Resource for Invasive Species Research.</title>
        <authorList>
            <person name="McCartney M.A."/>
            <person name="Auch B."/>
            <person name="Kono T."/>
            <person name="Mallez S."/>
            <person name="Zhang Y."/>
            <person name="Obille A."/>
            <person name="Becker A."/>
            <person name="Abrahante J.E."/>
            <person name="Garbe J."/>
            <person name="Badalamenti J.P."/>
            <person name="Herman A."/>
            <person name="Mangelson H."/>
            <person name="Liachko I."/>
            <person name="Sullivan S."/>
            <person name="Sone E.D."/>
            <person name="Koren S."/>
            <person name="Silverstein K.A.T."/>
            <person name="Beckman K.B."/>
            <person name="Gohl D.M."/>
        </authorList>
    </citation>
    <scope>NUCLEOTIDE SEQUENCE</scope>
    <source>
        <strain evidence="3">Duluth1</strain>
        <tissue evidence="3">Whole animal</tissue>
    </source>
</reference>
<proteinExistence type="predicted"/>
<dbReference type="AlphaFoldDB" id="A0A9D4JDD5"/>
<dbReference type="Proteomes" id="UP000828390">
    <property type="component" value="Unassembled WGS sequence"/>
</dbReference>
<reference evidence="3" key="2">
    <citation type="submission" date="2020-11" db="EMBL/GenBank/DDBJ databases">
        <authorList>
            <person name="McCartney M.A."/>
            <person name="Auch B."/>
            <person name="Kono T."/>
            <person name="Mallez S."/>
            <person name="Becker A."/>
            <person name="Gohl D.M."/>
            <person name="Silverstein K.A.T."/>
            <person name="Koren S."/>
            <person name="Bechman K.B."/>
            <person name="Herman A."/>
            <person name="Abrahante J.E."/>
            <person name="Garbe J."/>
        </authorList>
    </citation>
    <scope>NUCLEOTIDE SEQUENCE</scope>
    <source>
        <strain evidence="3">Duluth1</strain>
        <tissue evidence="3">Whole animal</tissue>
    </source>
</reference>
<evidence type="ECO:0000256" key="2">
    <source>
        <dbReference type="SAM" id="MobiDB-lite"/>
    </source>
</evidence>
<sequence length="187" mass="21307">MENSKIECEEIIDRIDEWILKAMPRNETAASETSRRSDIQLRVSLAEHKLSILKQRQEIEKQQRDLEMQLKRLELEAEAEEARLELSVLSGSEGRNQLDRDSVRSESRRVPEQAPLEVPTDRHLLQPTKSSNSDLNEGLKLMAATINEGFNLPKPNILSFSGNPADYCLSLFVVLRPILNNELLMTG</sequence>
<evidence type="ECO:0000313" key="4">
    <source>
        <dbReference type="Proteomes" id="UP000828390"/>
    </source>
</evidence>
<keyword evidence="1" id="KW-0175">Coiled coil</keyword>
<evidence type="ECO:0000313" key="3">
    <source>
        <dbReference type="EMBL" id="KAH3807635.1"/>
    </source>
</evidence>
<feature type="coiled-coil region" evidence="1">
    <location>
        <begin position="45"/>
        <end position="92"/>
    </location>
</feature>
<feature type="region of interest" description="Disordered" evidence="2">
    <location>
        <begin position="93"/>
        <end position="116"/>
    </location>
</feature>
<evidence type="ECO:0000256" key="1">
    <source>
        <dbReference type="SAM" id="Coils"/>
    </source>
</evidence>
<name>A0A9D4JDD5_DREPO</name>